<dbReference type="OrthoDB" id="3233612at2"/>
<proteinExistence type="predicted"/>
<accession>A0A5A7SCQ1</accession>
<dbReference type="EMBL" id="VLNY01000003">
    <property type="protein sequence ID" value="KAA0023344.1"/>
    <property type="molecule type" value="Genomic_DNA"/>
</dbReference>
<evidence type="ECO:0000313" key="2">
    <source>
        <dbReference type="EMBL" id="KAA0023344.1"/>
    </source>
</evidence>
<evidence type="ECO:0000256" key="1">
    <source>
        <dbReference type="SAM" id="MobiDB-lite"/>
    </source>
</evidence>
<comment type="caution">
    <text evidence="2">The sequence shown here is derived from an EMBL/GenBank/DDBJ whole genome shotgun (WGS) entry which is preliminary data.</text>
</comment>
<name>A0A5A7SCQ1_9NOCA</name>
<gene>
    <name evidence="2" type="ORF">FOY51_07980</name>
</gene>
<keyword evidence="3" id="KW-1185">Reference proteome</keyword>
<feature type="region of interest" description="Disordered" evidence="1">
    <location>
        <begin position="1"/>
        <end position="78"/>
    </location>
</feature>
<evidence type="ECO:0000313" key="3">
    <source>
        <dbReference type="Proteomes" id="UP000322244"/>
    </source>
</evidence>
<dbReference type="InterPro" id="IPR018691">
    <property type="entry name" value="DUF2188"/>
</dbReference>
<organism evidence="2 3">
    <name type="scientific">Antrihabitans cavernicola</name>
    <dbReference type="NCBI Taxonomy" id="2495913"/>
    <lineage>
        <taxon>Bacteria</taxon>
        <taxon>Bacillati</taxon>
        <taxon>Actinomycetota</taxon>
        <taxon>Actinomycetes</taxon>
        <taxon>Mycobacteriales</taxon>
        <taxon>Nocardiaceae</taxon>
        <taxon>Antrihabitans</taxon>
    </lineage>
</organism>
<dbReference type="Proteomes" id="UP000322244">
    <property type="component" value="Unassembled WGS sequence"/>
</dbReference>
<dbReference type="RefSeq" id="WP_149429689.1">
    <property type="nucleotide sequence ID" value="NZ_VLNY01000003.1"/>
</dbReference>
<reference evidence="2 3" key="1">
    <citation type="submission" date="2019-07" db="EMBL/GenBank/DDBJ databases">
        <title>Rhodococcus cavernicolus sp. nov., isolated from a cave.</title>
        <authorList>
            <person name="Lee S.D."/>
        </authorList>
    </citation>
    <scope>NUCLEOTIDE SEQUENCE [LARGE SCALE GENOMIC DNA]</scope>
    <source>
        <strain evidence="2 3">C1-24</strain>
    </source>
</reference>
<feature type="compositionally biased region" description="Polar residues" evidence="1">
    <location>
        <begin position="24"/>
        <end position="36"/>
    </location>
</feature>
<dbReference type="AlphaFoldDB" id="A0A5A7SCQ1"/>
<dbReference type="Pfam" id="PF09954">
    <property type="entry name" value="DUF2188"/>
    <property type="match status" value="1"/>
</dbReference>
<protein>
    <submittedName>
        <fullName evidence="2">DUF2188 domain-containing protein</fullName>
    </submittedName>
</protein>
<sequence length="78" mass="8461">MNRNERHVVPSPNGGWDIRKPDSGRSSGHTDTQSEAINRAREIVHNTGGGEVVIHRPNGQIRDSDTIAPGNDPFPPKG</sequence>